<feature type="non-terminal residue" evidence="3">
    <location>
        <position position="168"/>
    </location>
</feature>
<sequence length="168" mass="18200">MQWNTGRLEEAKLKKHRPRKLEGTIAVVTGAASGIGLEAFRALASAGSNVIAIDLDPKIKELAQQVSTESSSANLPVVADMSDENSVISIYSEAIRKFGGVDIVFNNAGILKTAPIDTITMKDLDTMYQVNARGTFLITREAFRIMKRQGIGGNFVFNITKNLTNPGE</sequence>
<dbReference type="Gene3D" id="3.40.50.720">
    <property type="entry name" value="NAD(P)-binding Rossmann-like Domain"/>
    <property type="match status" value="1"/>
</dbReference>
<comment type="similarity">
    <text evidence="1">Belongs to the short-chain dehydrogenases/reductases (SDR) family.</text>
</comment>
<reference evidence="3" key="1">
    <citation type="submission" date="2013-08" db="EMBL/GenBank/DDBJ databases">
        <authorList>
            <person name="Mendez C."/>
            <person name="Richter M."/>
            <person name="Ferrer M."/>
            <person name="Sanchez J."/>
        </authorList>
    </citation>
    <scope>NUCLEOTIDE SEQUENCE</scope>
</reference>
<dbReference type="PANTHER" id="PTHR43669:SF8">
    <property type="entry name" value="SHORT-CHAIN TYPE DEHYDROGENASE_REDUCTASE-RELATED"/>
    <property type="match status" value="1"/>
</dbReference>
<protein>
    <submittedName>
        <fullName evidence="3">Short-chain dehydrogenase/reductase SDR</fullName>
    </submittedName>
</protein>
<dbReference type="GO" id="GO:0019290">
    <property type="term" value="P:siderophore biosynthetic process"/>
    <property type="evidence" value="ECO:0007669"/>
    <property type="project" value="InterPro"/>
</dbReference>
<keyword evidence="2" id="KW-0560">Oxidoreductase</keyword>
<dbReference type="InterPro" id="IPR002347">
    <property type="entry name" value="SDR_fam"/>
</dbReference>
<dbReference type="Pfam" id="PF00106">
    <property type="entry name" value="adh_short"/>
    <property type="match status" value="1"/>
</dbReference>
<accession>T1BYL2</accession>
<dbReference type="PRINTS" id="PR01397">
    <property type="entry name" value="DHBDHDRGNASE"/>
</dbReference>
<name>T1BYL2_9ZZZZ</name>
<comment type="caution">
    <text evidence="3">The sequence shown here is derived from an EMBL/GenBank/DDBJ whole genome shotgun (WGS) entry which is preliminary data.</text>
</comment>
<dbReference type="InterPro" id="IPR003560">
    <property type="entry name" value="DHB_DH"/>
</dbReference>
<evidence type="ECO:0000256" key="1">
    <source>
        <dbReference type="ARBA" id="ARBA00006484"/>
    </source>
</evidence>
<dbReference type="SUPFAM" id="SSF51735">
    <property type="entry name" value="NAD(P)-binding Rossmann-fold domains"/>
    <property type="match status" value="1"/>
</dbReference>
<proteinExistence type="inferred from homology"/>
<dbReference type="PANTHER" id="PTHR43669">
    <property type="entry name" value="5-KETO-D-GLUCONATE 5-REDUCTASE"/>
    <property type="match status" value="1"/>
</dbReference>
<organism evidence="3">
    <name type="scientific">mine drainage metagenome</name>
    <dbReference type="NCBI Taxonomy" id="410659"/>
    <lineage>
        <taxon>unclassified sequences</taxon>
        <taxon>metagenomes</taxon>
        <taxon>ecological metagenomes</taxon>
    </lineage>
</organism>
<reference evidence="3" key="2">
    <citation type="journal article" date="2014" name="ISME J.">
        <title>Microbial stratification in low pH oxic and suboxic macroscopic growths along an acid mine drainage.</title>
        <authorList>
            <person name="Mendez-Garcia C."/>
            <person name="Mesa V."/>
            <person name="Sprenger R.R."/>
            <person name="Richter M."/>
            <person name="Diez M.S."/>
            <person name="Solano J."/>
            <person name="Bargiela R."/>
            <person name="Golyshina O.V."/>
            <person name="Manteca A."/>
            <person name="Ramos J.L."/>
            <person name="Gallego J.R."/>
            <person name="Llorente I."/>
            <person name="Martins Dos Santos V.A."/>
            <person name="Jensen O.N."/>
            <person name="Pelaez A.I."/>
            <person name="Sanchez J."/>
            <person name="Ferrer M."/>
        </authorList>
    </citation>
    <scope>NUCLEOTIDE SEQUENCE</scope>
</reference>
<gene>
    <name evidence="3" type="ORF">B1B_08366</name>
</gene>
<evidence type="ECO:0000256" key="2">
    <source>
        <dbReference type="ARBA" id="ARBA00023002"/>
    </source>
</evidence>
<dbReference type="InterPro" id="IPR036291">
    <property type="entry name" value="NAD(P)-bd_dom_sf"/>
</dbReference>
<dbReference type="AlphaFoldDB" id="T1BYL2"/>
<evidence type="ECO:0000313" key="3">
    <source>
        <dbReference type="EMBL" id="EQD59025.1"/>
    </source>
</evidence>
<dbReference type="EMBL" id="AUZY01005447">
    <property type="protein sequence ID" value="EQD59025.1"/>
    <property type="molecule type" value="Genomic_DNA"/>
</dbReference>
<dbReference type="GO" id="GO:0008667">
    <property type="term" value="F:2,3-dihydro-2,3-dihydroxybenzoate dehydrogenase activity"/>
    <property type="evidence" value="ECO:0007669"/>
    <property type="project" value="InterPro"/>
</dbReference>